<evidence type="ECO:0000313" key="2">
    <source>
        <dbReference type="EMBL" id="KAF2675494.1"/>
    </source>
</evidence>
<name>A0A6A6UWY6_9PEZI</name>
<gene>
    <name evidence="2" type="ORF">BT63DRAFT_420688</name>
</gene>
<dbReference type="OrthoDB" id="37297at2759"/>
<dbReference type="SUPFAM" id="SSF52833">
    <property type="entry name" value="Thioredoxin-like"/>
    <property type="match status" value="1"/>
</dbReference>
<proteinExistence type="predicted"/>
<organism evidence="2 3">
    <name type="scientific">Microthyrium microscopicum</name>
    <dbReference type="NCBI Taxonomy" id="703497"/>
    <lineage>
        <taxon>Eukaryota</taxon>
        <taxon>Fungi</taxon>
        <taxon>Dikarya</taxon>
        <taxon>Ascomycota</taxon>
        <taxon>Pezizomycotina</taxon>
        <taxon>Dothideomycetes</taxon>
        <taxon>Dothideomycetes incertae sedis</taxon>
        <taxon>Microthyriales</taxon>
        <taxon>Microthyriaceae</taxon>
        <taxon>Microthyrium</taxon>
    </lineage>
</organism>
<dbReference type="PANTHER" id="PTHR33875">
    <property type="entry name" value="OS09G0542200 PROTEIN"/>
    <property type="match status" value="1"/>
</dbReference>
<dbReference type="InterPro" id="IPR036249">
    <property type="entry name" value="Thioredoxin-like_sf"/>
</dbReference>
<reference evidence="2" key="1">
    <citation type="journal article" date="2020" name="Stud. Mycol.">
        <title>101 Dothideomycetes genomes: a test case for predicting lifestyles and emergence of pathogens.</title>
        <authorList>
            <person name="Haridas S."/>
            <person name="Albert R."/>
            <person name="Binder M."/>
            <person name="Bloem J."/>
            <person name="Labutti K."/>
            <person name="Salamov A."/>
            <person name="Andreopoulos B."/>
            <person name="Baker S."/>
            <person name="Barry K."/>
            <person name="Bills G."/>
            <person name="Bluhm B."/>
            <person name="Cannon C."/>
            <person name="Castanera R."/>
            <person name="Culley D."/>
            <person name="Daum C."/>
            <person name="Ezra D."/>
            <person name="Gonzalez J."/>
            <person name="Henrissat B."/>
            <person name="Kuo A."/>
            <person name="Liang C."/>
            <person name="Lipzen A."/>
            <person name="Lutzoni F."/>
            <person name="Magnuson J."/>
            <person name="Mondo S."/>
            <person name="Nolan M."/>
            <person name="Ohm R."/>
            <person name="Pangilinan J."/>
            <person name="Park H.-J."/>
            <person name="Ramirez L."/>
            <person name="Alfaro M."/>
            <person name="Sun H."/>
            <person name="Tritt A."/>
            <person name="Yoshinaga Y."/>
            <person name="Zwiers L.-H."/>
            <person name="Turgeon B."/>
            <person name="Goodwin S."/>
            <person name="Spatafora J."/>
            <person name="Crous P."/>
            <person name="Grigoriev I."/>
        </authorList>
    </citation>
    <scope>NUCLEOTIDE SEQUENCE</scope>
    <source>
        <strain evidence="2">CBS 115976</strain>
    </source>
</reference>
<dbReference type="Proteomes" id="UP000799302">
    <property type="component" value="Unassembled WGS sequence"/>
</dbReference>
<dbReference type="AlphaFoldDB" id="A0A6A6UWY6"/>
<feature type="domain" description="Thioredoxin-like fold" evidence="1">
    <location>
        <begin position="19"/>
        <end position="203"/>
    </location>
</feature>
<evidence type="ECO:0000313" key="3">
    <source>
        <dbReference type="Proteomes" id="UP000799302"/>
    </source>
</evidence>
<protein>
    <recommendedName>
        <fullName evidence="1">Thioredoxin-like fold domain-containing protein</fullName>
    </recommendedName>
</protein>
<dbReference type="InterPro" id="IPR012336">
    <property type="entry name" value="Thioredoxin-like_fold"/>
</dbReference>
<dbReference type="PANTHER" id="PTHR33875:SF2">
    <property type="entry name" value="ACR183CP"/>
    <property type="match status" value="1"/>
</dbReference>
<dbReference type="Gene3D" id="3.40.30.10">
    <property type="entry name" value="Glutaredoxin"/>
    <property type="match status" value="1"/>
</dbReference>
<keyword evidence="3" id="KW-1185">Reference proteome</keyword>
<accession>A0A6A6UWY6</accession>
<sequence length="207" mass="23292">MALAPKYAALKLSAGSATQTVHTLELFLDYVCPYSKKMFNTVYTSVNPLIKASYQDKLAVIFRPQIQPWHPSSTLTHEAAIAVLNLSPDKFWEFSKKLFDHQIDYFDVNVVNETRNQTYKRLADLAAEAGVDSAAVYKLLEIPDKPKGDSYNVGNGVTNDLKKLVKQNRLVGIHVTPTVIFDGLVEPSIESSFSVQQWDEWLKKNIV</sequence>
<dbReference type="EMBL" id="MU004230">
    <property type="protein sequence ID" value="KAF2675494.1"/>
    <property type="molecule type" value="Genomic_DNA"/>
</dbReference>
<dbReference type="Pfam" id="PF13462">
    <property type="entry name" value="Thioredoxin_4"/>
    <property type="match status" value="1"/>
</dbReference>
<evidence type="ECO:0000259" key="1">
    <source>
        <dbReference type="Pfam" id="PF13462"/>
    </source>
</evidence>